<feature type="domain" description="Fibronectin type-III" evidence="15">
    <location>
        <begin position="733"/>
        <end position="830"/>
    </location>
</feature>
<dbReference type="SMART" id="SM00408">
    <property type="entry name" value="IGc2"/>
    <property type="match status" value="5"/>
</dbReference>
<dbReference type="Pfam" id="PF13927">
    <property type="entry name" value="Ig_3"/>
    <property type="match status" value="1"/>
</dbReference>
<evidence type="ECO:0000259" key="14">
    <source>
        <dbReference type="PROSITE" id="PS50835"/>
    </source>
</evidence>
<sequence length="2194" mass="244814">MLMLSGIFMKHKSRFGLERMKLSNVGIIFLFLTSFLHCICATENEPVQAPVFVEQPSTSSSIVAEGRTKFLQCKAKASPHAQYKWMKDGEPLSDYKDAVIYKISNAAKNDSGSYQCLAHNIAGTIFSEKNMGGFKSMRENILHVKSGHEVILNLTDIDSVPLPSVAWETKKGPIKNGLKYFLTSKNQLVILSVDDEENGVGFRAKATNTQIGKEETSALTYLNVTGDAYSEIAPEIVIPLMNQKIIKGKSIEFECIANARPLYEIETHWYKDDVPIEETEIVYALEWWNRTLVLLSVDLSYKGEYECRVYMKTGGYNAKSSKAVLTILEPPQFKSLIQTELTAEYSARLEIPCDVTGYPEPFVTWFRNAEAIDLSSNVYKKRHDNTLIIEKISIEDSGVFQCLASNEAGEKSSYSWIKVKSKLDEWPIASSPVMEVFPQNITSLDGKDVTFNCRALGAPLPNVTWIFNDTEVIEPSNRFQIFADGDLVISNIQEKDSGVYKCIRSNEAGSVSGEAFLGVLVRTHITQPPVDTTVLLGLTASLQCKVSSDQNVQHTIQWFREEQSNPIKNSQRIQMNDDGTLEISAVRASDVGVYTCMVSSLAGNETRSAKLSVVELPFAPSNVKAQRLNEPNQRTVKVSWTPGFDGNSPIIKYIVQRREVSEIEISGPLPDNLQNWVTELSNISANQASVLIKSLKAATRYQFRVSAVNRVGEGYPSESSNTISLPHEAPSGPPISFMGSARSSSEIIAQWQPPLEEHRNGQILGYILRYKLNGYKESPWTYMNITNEAQRNYLIQDLITWKDYIVQIAAYNNMGVGVYTDGTRIKTKEGVPEAPPSEVKVKVFNSTAVTIHWKPPNPQQINGINQGYKIQATRRVIDNNGSLQEIEVLTMKVPPNLINPLAEQNCTLGSLKKFTFYNITVLCFTHPGDGIPSNPILVQTEEDVPDEVSSLQFVGVSDRELTIKWTEPIDKNGILTGYQVKYRMKDSSDIKVVNLTAHEMNLHVTQLKALTHYWFEVIAWTSKGPGKPKTATIQSGIEPVLPEPPITLALSNIEAFSVVIQFTPGFDGNSSITKWIVEGQTARNDLWYKIFEVSDPEASTLTVTELSPYTQYKLRIIARNIVGESEPSEATKDFQTLQAKPKHAPFNVTVRAMSSSELRVRWIPLQQAEWFGNPKGYNISYRLIDEINKTNEAVHVLIEDPTSNSYVLKGLEEWSLYEIVVSACNEVGQSIESPPALERTREAVPSSGPVYVEANATSSTTIVVKWSEVPKKAQNGQIEGFKVFYGAPGTGIPVLQKTIGNNKTFTTTLTELKKFVIYHIQVLAYTRLGDGALSMPPIRTQTFEDTPGIPSNVSFPDVSFTTARIIWDVPEESNGEILAYKVTYSLNDSNKLDYSREFSPLDRTYRASNLLAEHFYKFTVTAQTRIGWGKTANVLVFTTNNREIPQAPSVPQISRSQIQSQQITFNWTPGRDGFAPLRYYTVQLRENEGNWITLSERIDPNSNSYTATNLKPYTLYQFRIRAINDIGASQYSRESVDVRTLPAAPAFPITGLKVVPITTSSVRIEWVPLKKNLWNGDSDGGYRVVYQPIDDFGSKILADVPKFDITGIDQKGAVLKDLTQDQNYEIVVYPFNSQGLGPPSSPPVAVYVGEAVPTGEPQDFEGAAVSSTEVRLKWKAPTFAAQNGDLLGYKIFYLVTASPQPFEDGYKLEEETEVVPASYNSHSLVFLDKYTEYQIQILAFNPAGDGPRSKKITVRTLQGLPSAPLNLTFLEITMNSLRVSWQPPKYRNGEITGYIVTYETTKDDEKFSKQVKQKVTNTNLDIHNLEEEVAYTFTVRAQTTDYGPPAIGNITTGPQDGSPINPKDLTLSKNVAFIELHWLNGPSGKGPILGYYFESKKRDDTKWQVVAKSSNGPIQDFTISFQTLLPSTVYTFRVSSYNKYGISYPVYSEEPVLTPSKLYLEYGYLQQTPFYRQPWFSMSVACIGTITIIMITAVLCVKSKSYKYKQEAQKTLEESMAMSIDERQELALELYRSRHGLSSTTALNPTGTIGRSKTGTNNKKSSSSSATLGKSPPRPSPASVAYHSDEESLKCYDENPDDSSVTEKPSEVSSSDSQQSESENESVRSDGTSFVNHYANINNTLRQSWKRQKPMRNYSSYTDSEPEGSTQINLNGGQIIMNNMARSRAPLPGFSSFV</sequence>
<keyword evidence="10" id="KW-0393">Immunoglobulin domain</keyword>
<dbReference type="Proteomes" id="UP000183832">
    <property type="component" value="Unassembled WGS sequence"/>
</dbReference>
<comment type="subcellular location">
    <subcellularLocation>
        <location evidence="1">Membrane</location>
        <topology evidence="1">Single-pass type I membrane protein</topology>
    </subcellularLocation>
</comment>
<dbReference type="InterPro" id="IPR007110">
    <property type="entry name" value="Ig-like_dom"/>
</dbReference>
<feature type="domain" description="Fibronectin type-III" evidence="15">
    <location>
        <begin position="1144"/>
        <end position="1243"/>
    </location>
</feature>
<evidence type="ECO:0000256" key="3">
    <source>
        <dbReference type="ARBA" id="ARBA00022729"/>
    </source>
</evidence>
<feature type="domain" description="Fibronectin type-III" evidence="15">
    <location>
        <begin position="1858"/>
        <end position="1957"/>
    </location>
</feature>
<dbReference type="InterPro" id="IPR013783">
    <property type="entry name" value="Ig-like_fold"/>
</dbReference>
<dbReference type="PROSITE" id="PS50853">
    <property type="entry name" value="FN3"/>
    <property type="match status" value="13"/>
</dbReference>
<feature type="compositionally biased region" description="Polar residues" evidence="12">
    <location>
        <begin position="2039"/>
        <end position="2051"/>
    </location>
</feature>
<keyword evidence="9" id="KW-0325">Glycoprotein</keyword>
<dbReference type="GO" id="GO:0016020">
    <property type="term" value="C:membrane"/>
    <property type="evidence" value="ECO:0007669"/>
    <property type="project" value="UniProtKB-SubCell"/>
</dbReference>
<feature type="domain" description="Ig-like" evidence="14">
    <location>
        <begin position="50"/>
        <end position="132"/>
    </location>
</feature>
<dbReference type="PRINTS" id="PR00014">
    <property type="entry name" value="FNTYPEIII"/>
</dbReference>
<feature type="compositionally biased region" description="Polar residues" evidence="12">
    <location>
        <begin position="2153"/>
        <end position="2170"/>
    </location>
</feature>
<feature type="domain" description="Fibronectin type-III" evidence="15">
    <location>
        <begin position="1763"/>
        <end position="1856"/>
    </location>
</feature>
<dbReference type="OrthoDB" id="8923679at2759"/>
<evidence type="ECO:0000256" key="7">
    <source>
        <dbReference type="ARBA" id="ARBA00023136"/>
    </source>
</evidence>
<name>A0A1J1IJR3_9DIPT</name>
<evidence type="ECO:0000256" key="5">
    <source>
        <dbReference type="ARBA" id="ARBA00022889"/>
    </source>
</evidence>
<dbReference type="InterPro" id="IPR003599">
    <property type="entry name" value="Ig_sub"/>
</dbReference>
<reference evidence="16 17" key="1">
    <citation type="submission" date="2015-04" db="EMBL/GenBank/DDBJ databases">
        <authorList>
            <person name="Syromyatnikov M.Y."/>
            <person name="Popov V.N."/>
        </authorList>
    </citation>
    <scope>NUCLEOTIDE SEQUENCE [LARGE SCALE GENOMIC DNA]</scope>
</reference>
<evidence type="ECO:0000256" key="6">
    <source>
        <dbReference type="ARBA" id="ARBA00022989"/>
    </source>
</evidence>
<accession>A0A1J1IJR3</accession>
<dbReference type="FunFam" id="2.60.40.10:FF:000028">
    <property type="entry name" value="Neuronal cell adhesion molecule"/>
    <property type="match status" value="2"/>
</dbReference>
<dbReference type="InterPro" id="IPR013106">
    <property type="entry name" value="Ig_V-set"/>
</dbReference>
<evidence type="ECO:0000256" key="4">
    <source>
        <dbReference type="ARBA" id="ARBA00022737"/>
    </source>
</evidence>
<feature type="domain" description="Ig-like" evidence="14">
    <location>
        <begin position="523"/>
        <end position="612"/>
    </location>
</feature>
<evidence type="ECO:0000313" key="17">
    <source>
        <dbReference type="Proteomes" id="UP000183832"/>
    </source>
</evidence>
<keyword evidence="3" id="KW-0732">Signal</keyword>
<dbReference type="SMART" id="SM00060">
    <property type="entry name" value="FN3"/>
    <property type="match status" value="13"/>
</dbReference>
<dbReference type="FunFam" id="2.60.40.10:FF:000032">
    <property type="entry name" value="palladin isoform X1"/>
    <property type="match status" value="2"/>
</dbReference>
<evidence type="ECO:0000256" key="1">
    <source>
        <dbReference type="ARBA" id="ARBA00004479"/>
    </source>
</evidence>
<feature type="domain" description="Fibronectin type-III" evidence="15">
    <location>
        <begin position="619"/>
        <end position="728"/>
    </location>
</feature>
<dbReference type="Pfam" id="PF07679">
    <property type="entry name" value="I-set"/>
    <property type="match status" value="4"/>
</dbReference>
<keyword evidence="17" id="KW-1185">Reference proteome</keyword>
<feature type="domain" description="Ig-like" evidence="14">
    <location>
        <begin position="234"/>
        <end position="326"/>
    </location>
</feature>
<dbReference type="FunFam" id="2.60.40.10:FF:002352">
    <property type="entry name" value="Blast:Protein sidekick"/>
    <property type="match status" value="1"/>
</dbReference>
<feature type="domain" description="Fibronectin type-III" evidence="15">
    <location>
        <begin position="1447"/>
        <end position="1543"/>
    </location>
</feature>
<feature type="domain" description="Fibronectin type-III" evidence="15">
    <location>
        <begin position="835"/>
        <end position="943"/>
    </location>
</feature>
<dbReference type="PANTHER" id="PTHR13817">
    <property type="entry name" value="TITIN"/>
    <property type="match status" value="1"/>
</dbReference>
<dbReference type="STRING" id="568069.A0A1J1IJR3"/>
<feature type="domain" description="Fibronectin type-III" evidence="15">
    <location>
        <begin position="1044"/>
        <end position="1139"/>
    </location>
</feature>
<feature type="region of interest" description="Disordered" evidence="12">
    <location>
        <begin position="2039"/>
        <end position="2170"/>
    </location>
</feature>
<dbReference type="GO" id="GO:0009653">
    <property type="term" value="P:anatomical structure morphogenesis"/>
    <property type="evidence" value="ECO:0007669"/>
    <property type="project" value="UniProtKB-ARBA"/>
</dbReference>
<dbReference type="InterPro" id="IPR050964">
    <property type="entry name" value="Striated_Muscle_Regulatory"/>
</dbReference>
<dbReference type="InterPro" id="IPR036116">
    <property type="entry name" value="FN3_sf"/>
</dbReference>
<dbReference type="GO" id="GO:0030154">
    <property type="term" value="P:cell differentiation"/>
    <property type="evidence" value="ECO:0007669"/>
    <property type="project" value="UniProtKB-ARBA"/>
</dbReference>
<feature type="transmembrane region" description="Helical" evidence="13">
    <location>
        <begin position="1975"/>
        <end position="1997"/>
    </location>
</feature>
<dbReference type="SUPFAM" id="SSF49265">
    <property type="entry name" value="Fibronectin type III"/>
    <property type="match status" value="7"/>
</dbReference>
<feature type="domain" description="Fibronectin type-III" evidence="15">
    <location>
        <begin position="1548"/>
        <end position="1651"/>
    </location>
</feature>
<keyword evidence="2 13" id="KW-0812">Transmembrane</keyword>
<feature type="domain" description="Fibronectin type-III" evidence="15">
    <location>
        <begin position="1656"/>
        <end position="1759"/>
    </location>
</feature>
<feature type="domain" description="Fibronectin type-III" evidence="15">
    <location>
        <begin position="947"/>
        <end position="1040"/>
    </location>
</feature>
<feature type="compositionally biased region" description="Low complexity" evidence="12">
    <location>
        <begin position="2107"/>
        <end position="2117"/>
    </location>
</feature>
<dbReference type="FunFam" id="2.60.40.10:FF:000158">
    <property type="entry name" value="Sidekick cell adhesion molecule 2"/>
    <property type="match status" value="1"/>
</dbReference>
<evidence type="ECO:0000256" key="9">
    <source>
        <dbReference type="ARBA" id="ARBA00023180"/>
    </source>
</evidence>
<dbReference type="CDD" id="cd00063">
    <property type="entry name" value="FN3"/>
    <property type="match status" value="13"/>
</dbReference>
<feature type="domain" description="Ig-like" evidence="14">
    <location>
        <begin position="331"/>
        <end position="415"/>
    </location>
</feature>
<keyword evidence="7 13" id="KW-0472">Membrane</keyword>
<dbReference type="FunFam" id="2.60.40.10:FF:000209">
    <property type="entry name" value="Sidekick cell adhesion molecule 2"/>
    <property type="match status" value="1"/>
</dbReference>
<dbReference type="GO" id="GO:0007155">
    <property type="term" value="P:cell adhesion"/>
    <property type="evidence" value="ECO:0007669"/>
    <property type="project" value="UniProtKB-KW"/>
</dbReference>
<dbReference type="InterPro" id="IPR003598">
    <property type="entry name" value="Ig_sub2"/>
</dbReference>
<evidence type="ECO:0000256" key="10">
    <source>
        <dbReference type="ARBA" id="ARBA00023319"/>
    </source>
</evidence>
<dbReference type="Pfam" id="PF00041">
    <property type="entry name" value="fn3"/>
    <property type="match status" value="12"/>
</dbReference>
<evidence type="ECO:0000256" key="8">
    <source>
        <dbReference type="ARBA" id="ARBA00023157"/>
    </source>
</evidence>
<keyword evidence="4" id="KW-0677">Repeat</keyword>
<dbReference type="SMART" id="SM00409">
    <property type="entry name" value="IG"/>
    <property type="match status" value="5"/>
</dbReference>
<dbReference type="PROSITE" id="PS50835">
    <property type="entry name" value="IG_LIKE"/>
    <property type="match status" value="5"/>
</dbReference>
<feature type="domain" description="Fibronectin type-III" evidence="15">
    <location>
        <begin position="1248"/>
        <end position="1345"/>
    </location>
</feature>
<dbReference type="EMBL" id="CVRI01000054">
    <property type="protein sequence ID" value="CRL00002.1"/>
    <property type="molecule type" value="Genomic_DNA"/>
</dbReference>
<feature type="compositionally biased region" description="Basic and acidic residues" evidence="12">
    <location>
        <begin position="2083"/>
        <end position="2093"/>
    </location>
</feature>
<dbReference type="SUPFAM" id="SSF48726">
    <property type="entry name" value="Immunoglobulin"/>
    <property type="match status" value="5"/>
</dbReference>
<protein>
    <submittedName>
        <fullName evidence="16">CLUMA_CG013292, isoform A</fullName>
    </submittedName>
</protein>
<feature type="domain" description="Fibronectin type-III" evidence="15">
    <location>
        <begin position="1349"/>
        <end position="1442"/>
    </location>
</feature>
<comment type="similarity">
    <text evidence="11">Belongs to the sidekick family.</text>
</comment>
<feature type="compositionally biased region" description="Polar residues" evidence="12">
    <location>
        <begin position="2126"/>
        <end position="2143"/>
    </location>
</feature>
<keyword evidence="5" id="KW-0130">Cell adhesion</keyword>
<keyword evidence="8" id="KW-1015">Disulfide bond</keyword>
<dbReference type="InterPro" id="IPR036179">
    <property type="entry name" value="Ig-like_dom_sf"/>
</dbReference>
<dbReference type="InterPro" id="IPR003961">
    <property type="entry name" value="FN3_dom"/>
</dbReference>
<dbReference type="InterPro" id="IPR013098">
    <property type="entry name" value="Ig_I-set"/>
</dbReference>
<feature type="domain" description="Ig-like" evidence="14">
    <location>
        <begin position="432"/>
        <end position="512"/>
    </location>
</feature>
<organism evidence="16 17">
    <name type="scientific">Clunio marinus</name>
    <dbReference type="NCBI Taxonomy" id="568069"/>
    <lineage>
        <taxon>Eukaryota</taxon>
        <taxon>Metazoa</taxon>
        <taxon>Ecdysozoa</taxon>
        <taxon>Arthropoda</taxon>
        <taxon>Hexapoda</taxon>
        <taxon>Insecta</taxon>
        <taxon>Pterygota</taxon>
        <taxon>Neoptera</taxon>
        <taxon>Endopterygota</taxon>
        <taxon>Diptera</taxon>
        <taxon>Nematocera</taxon>
        <taxon>Chironomoidea</taxon>
        <taxon>Chironomidae</taxon>
        <taxon>Clunio</taxon>
    </lineage>
</organism>
<evidence type="ECO:0000256" key="11">
    <source>
        <dbReference type="ARBA" id="ARBA00061621"/>
    </source>
</evidence>
<dbReference type="Gene3D" id="2.60.40.10">
    <property type="entry name" value="Immunoglobulins"/>
    <property type="match status" value="18"/>
</dbReference>
<feature type="compositionally biased region" description="Low complexity" evidence="12">
    <location>
        <begin position="2052"/>
        <end position="2071"/>
    </location>
</feature>
<proteinExistence type="inferred from homology"/>
<dbReference type="PANTHER" id="PTHR13817:SF166">
    <property type="entry name" value="NEURONAL IGCAM-RELATED"/>
    <property type="match status" value="1"/>
</dbReference>
<dbReference type="FunFam" id="2.60.40.10:FF:001849">
    <property type="entry name" value="Sidekick, isoform B"/>
    <property type="match status" value="1"/>
</dbReference>
<evidence type="ECO:0000259" key="15">
    <source>
        <dbReference type="PROSITE" id="PS50853"/>
    </source>
</evidence>
<gene>
    <name evidence="16" type="primary">putative Protein sidekick</name>
    <name evidence="16" type="ORF">CLUMA_CG013292</name>
</gene>
<evidence type="ECO:0000313" key="16">
    <source>
        <dbReference type="EMBL" id="CRL00002.1"/>
    </source>
</evidence>
<evidence type="ECO:0000256" key="13">
    <source>
        <dbReference type="SAM" id="Phobius"/>
    </source>
</evidence>
<dbReference type="SMART" id="SM00406">
    <property type="entry name" value="IGv"/>
    <property type="match status" value="3"/>
</dbReference>
<evidence type="ECO:0000256" key="2">
    <source>
        <dbReference type="ARBA" id="ARBA00022692"/>
    </source>
</evidence>
<keyword evidence="6 13" id="KW-1133">Transmembrane helix</keyword>
<dbReference type="FunFam" id="2.60.40.10:FF:000360">
    <property type="entry name" value="Sidekick cell adhesion molecule 2"/>
    <property type="match status" value="1"/>
</dbReference>
<dbReference type="CDD" id="cd00096">
    <property type="entry name" value="Ig"/>
    <property type="match status" value="1"/>
</dbReference>
<evidence type="ECO:0000256" key="12">
    <source>
        <dbReference type="SAM" id="MobiDB-lite"/>
    </source>
</evidence>